<accession>A0ABT9I900</accession>
<proteinExistence type="predicted"/>
<dbReference type="EMBL" id="JASNFN010000002">
    <property type="protein sequence ID" value="MDP5181585.1"/>
    <property type="molecule type" value="Genomic_DNA"/>
</dbReference>
<name>A0ABT9I900_9ACTN</name>
<evidence type="ECO:0008006" key="3">
    <source>
        <dbReference type="Google" id="ProtNLM"/>
    </source>
</evidence>
<sequence>MTETDGERSVFTLTFDAGRAGPLAALDTRLLQDSPVAVNARVVLVLTFGALPAVLMDGIVTTVALTPGDRPGQATLTATGEDLSLLLDREERDVEHVGLDDPVQVLAVLAPYAARGLVPLVVPPPSADPPLPIERVPTQHDTDLGHLTMLAERHGYVAYVIPGPVPATSTFYWGPPVRVGVPQRAVSVDLGPETNVTAPPQFRIDALAPVTVEGMVQDPLTGRAVPVRSGPSLRPPLAARPLSVEYAAELRRRRLRQSGTGIVGAFARAQGQAERSGDAVVADGELDGARYGGVLRPRGLVGLRGAGWSHDGLWYVREVEHELSTGGYRQRFSLAREGHGSTVPVVPV</sequence>
<dbReference type="Proteomes" id="UP001233673">
    <property type="component" value="Unassembled WGS sequence"/>
</dbReference>
<reference evidence="2" key="1">
    <citation type="submission" date="2023-05" db="EMBL/GenBank/DDBJ databases">
        <title>Draft genome of Pseudofrankia sp. BMG5.37.</title>
        <authorList>
            <person name="Gtari M."/>
            <person name="Ghodhbane F."/>
            <person name="Sbissi I."/>
        </authorList>
    </citation>
    <scope>NUCLEOTIDE SEQUENCE [LARGE SCALE GENOMIC DNA]</scope>
    <source>
        <strain evidence="2">BMG 814</strain>
    </source>
</reference>
<dbReference type="RefSeq" id="WP_305998304.1">
    <property type="nucleotide sequence ID" value="NZ_JASNFN010000002.1"/>
</dbReference>
<evidence type="ECO:0000313" key="1">
    <source>
        <dbReference type="EMBL" id="MDP5181585.1"/>
    </source>
</evidence>
<protein>
    <recommendedName>
        <fullName evidence="3">Phage protein D</fullName>
    </recommendedName>
</protein>
<keyword evidence="2" id="KW-1185">Reference proteome</keyword>
<evidence type="ECO:0000313" key="2">
    <source>
        <dbReference type="Proteomes" id="UP001233673"/>
    </source>
</evidence>
<gene>
    <name evidence="1" type="ORF">QOZ88_02960</name>
</gene>
<organism evidence="1 2">
    <name type="scientific">Blastococcus carthaginiensis</name>
    <dbReference type="NCBI Taxonomy" id="3050034"/>
    <lineage>
        <taxon>Bacteria</taxon>
        <taxon>Bacillati</taxon>
        <taxon>Actinomycetota</taxon>
        <taxon>Actinomycetes</taxon>
        <taxon>Geodermatophilales</taxon>
        <taxon>Geodermatophilaceae</taxon>
        <taxon>Blastococcus</taxon>
    </lineage>
</organism>
<comment type="caution">
    <text evidence="1">The sequence shown here is derived from an EMBL/GenBank/DDBJ whole genome shotgun (WGS) entry which is preliminary data.</text>
</comment>